<feature type="non-terminal residue" evidence="1">
    <location>
        <position position="45"/>
    </location>
</feature>
<reference evidence="1 2" key="2">
    <citation type="journal article" date="2017" name="Front. Plant Sci.">
        <title>Gene Classification and Mining of Molecular Markers Useful in Red Clover (Trifolium pratense) Breeding.</title>
        <authorList>
            <person name="Istvanek J."/>
            <person name="Dluhosova J."/>
            <person name="Dluhos P."/>
            <person name="Patkova L."/>
            <person name="Nedelnik J."/>
            <person name="Repkova J."/>
        </authorList>
    </citation>
    <scope>NUCLEOTIDE SEQUENCE [LARGE SCALE GENOMIC DNA]</scope>
    <source>
        <strain evidence="2">cv. Tatra</strain>
        <tissue evidence="1">Young leaves</tissue>
    </source>
</reference>
<evidence type="ECO:0000313" key="1">
    <source>
        <dbReference type="EMBL" id="PNX67829.1"/>
    </source>
</evidence>
<dbReference type="Proteomes" id="UP000236291">
    <property type="component" value="Unassembled WGS sequence"/>
</dbReference>
<gene>
    <name evidence="1" type="ORF">L195_g063700</name>
</gene>
<comment type="caution">
    <text evidence="1">The sequence shown here is derived from an EMBL/GenBank/DDBJ whole genome shotgun (WGS) entry which is preliminary data.</text>
</comment>
<evidence type="ECO:0000313" key="2">
    <source>
        <dbReference type="Proteomes" id="UP000236291"/>
    </source>
</evidence>
<reference evidence="1 2" key="1">
    <citation type="journal article" date="2014" name="Am. J. Bot.">
        <title>Genome assembly and annotation for red clover (Trifolium pratense; Fabaceae).</title>
        <authorList>
            <person name="Istvanek J."/>
            <person name="Jaros M."/>
            <person name="Krenek A."/>
            <person name="Repkova J."/>
        </authorList>
    </citation>
    <scope>NUCLEOTIDE SEQUENCE [LARGE SCALE GENOMIC DNA]</scope>
    <source>
        <strain evidence="2">cv. Tatra</strain>
        <tissue evidence="1">Young leaves</tissue>
    </source>
</reference>
<proteinExistence type="predicted"/>
<dbReference type="AlphaFoldDB" id="A0A2K3KNI9"/>
<dbReference type="EMBL" id="ASHM01216818">
    <property type="protein sequence ID" value="PNX67829.1"/>
    <property type="molecule type" value="Genomic_DNA"/>
</dbReference>
<name>A0A2K3KNI9_TRIPR</name>
<organism evidence="1 2">
    <name type="scientific">Trifolium pratense</name>
    <name type="common">Red clover</name>
    <dbReference type="NCBI Taxonomy" id="57577"/>
    <lineage>
        <taxon>Eukaryota</taxon>
        <taxon>Viridiplantae</taxon>
        <taxon>Streptophyta</taxon>
        <taxon>Embryophyta</taxon>
        <taxon>Tracheophyta</taxon>
        <taxon>Spermatophyta</taxon>
        <taxon>Magnoliopsida</taxon>
        <taxon>eudicotyledons</taxon>
        <taxon>Gunneridae</taxon>
        <taxon>Pentapetalae</taxon>
        <taxon>rosids</taxon>
        <taxon>fabids</taxon>
        <taxon>Fabales</taxon>
        <taxon>Fabaceae</taxon>
        <taxon>Papilionoideae</taxon>
        <taxon>50 kb inversion clade</taxon>
        <taxon>NPAAA clade</taxon>
        <taxon>Hologalegina</taxon>
        <taxon>IRL clade</taxon>
        <taxon>Trifolieae</taxon>
        <taxon>Trifolium</taxon>
    </lineage>
</organism>
<sequence>MEPAEDTEFSVAFLTLYLPTGFLETPSLTIEEFDEDSEMDCDGVD</sequence>
<accession>A0A2K3KNI9</accession>
<protein>
    <submittedName>
        <fullName evidence="1">Uncharacterized protein</fullName>
    </submittedName>
</protein>